<evidence type="ECO:0000313" key="3">
    <source>
        <dbReference type="Proteomes" id="UP000009875"/>
    </source>
</evidence>
<name>K9E8U8_9LACT</name>
<dbReference type="HOGENOM" id="CLU_091585_7_0_9"/>
<dbReference type="InterPro" id="IPR052712">
    <property type="entry name" value="Acid_resist_chaperone_HdeD"/>
</dbReference>
<reference evidence="2 3" key="1">
    <citation type="submission" date="2012-09" db="EMBL/GenBank/DDBJ databases">
        <title>The Genome Sequence of Alloiococcus otitis ATCC 51267.</title>
        <authorList>
            <consortium name="The Broad Institute Genome Sequencing Platform"/>
            <person name="Earl A."/>
            <person name="Ward D."/>
            <person name="Feldgarden M."/>
            <person name="Gevers D."/>
            <person name="Huys G."/>
            <person name="Walker B."/>
            <person name="Young S.K."/>
            <person name="Zeng Q."/>
            <person name="Gargeya S."/>
            <person name="Fitzgerald M."/>
            <person name="Haas B."/>
            <person name="Abouelleil A."/>
            <person name="Alvarado L."/>
            <person name="Arachchi H.M."/>
            <person name="Berlin A.M."/>
            <person name="Chapman S.B."/>
            <person name="Goldberg J."/>
            <person name="Griggs A."/>
            <person name="Gujja S."/>
            <person name="Hansen M."/>
            <person name="Howarth C."/>
            <person name="Imamovic A."/>
            <person name="Larimer J."/>
            <person name="McCowen C."/>
            <person name="Montmayeur A."/>
            <person name="Murphy C."/>
            <person name="Neiman D."/>
            <person name="Pearson M."/>
            <person name="Priest M."/>
            <person name="Roberts A."/>
            <person name="Saif S."/>
            <person name="Shea T."/>
            <person name="Sisk P."/>
            <person name="Sykes S."/>
            <person name="Wortman J."/>
            <person name="Nusbaum C."/>
            <person name="Birren B."/>
        </authorList>
    </citation>
    <scope>NUCLEOTIDE SEQUENCE [LARGE SCALE GENOMIC DNA]</scope>
    <source>
        <strain evidence="2 3">ATCC 51267</strain>
    </source>
</reference>
<dbReference type="eggNOG" id="COG3247">
    <property type="taxonomic scope" value="Bacteria"/>
</dbReference>
<dbReference type="PANTHER" id="PTHR34989">
    <property type="entry name" value="PROTEIN HDED"/>
    <property type="match status" value="1"/>
</dbReference>
<evidence type="ECO:0000313" key="2">
    <source>
        <dbReference type="EMBL" id="EKU93103.1"/>
    </source>
</evidence>
<protein>
    <recommendedName>
        <fullName evidence="4">Acid-resistance membrane protein</fullName>
    </recommendedName>
</protein>
<organism evidence="2 3">
    <name type="scientific">Alloiococcus otitis ATCC 51267</name>
    <dbReference type="NCBI Taxonomy" id="883081"/>
    <lineage>
        <taxon>Bacteria</taxon>
        <taxon>Bacillati</taxon>
        <taxon>Bacillota</taxon>
        <taxon>Bacilli</taxon>
        <taxon>Lactobacillales</taxon>
        <taxon>Carnobacteriaceae</taxon>
        <taxon>Alloiococcus</taxon>
    </lineage>
</organism>
<dbReference type="OrthoDB" id="2456403at2"/>
<dbReference type="Pfam" id="PF03729">
    <property type="entry name" value="DUF308"/>
    <property type="match status" value="2"/>
</dbReference>
<dbReference type="Proteomes" id="UP000009875">
    <property type="component" value="Unassembled WGS sequence"/>
</dbReference>
<feature type="transmembrane region" description="Helical" evidence="1">
    <location>
        <begin position="12"/>
        <end position="32"/>
    </location>
</feature>
<feature type="transmembrane region" description="Helical" evidence="1">
    <location>
        <begin position="155"/>
        <end position="176"/>
    </location>
</feature>
<dbReference type="RefSeq" id="WP_003778703.1">
    <property type="nucleotide sequence ID" value="NZ_JH992961.1"/>
</dbReference>
<evidence type="ECO:0000256" key="1">
    <source>
        <dbReference type="SAM" id="Phobius"/>
    </source>
</evidence>
<keyword evidence="1" id="KW-1133">Transmembrane helix</keyword>
<gene>
    <name evidence="2" type="ORF">HMPREF9698_01180</name>
</gene>
<sequence>MYNANGDNPQQGFQWGPFLLGILYLVLGILAFNNPVISIVSIAYVFAIGAIIIGLFQIFARRRIKQFSTYDSTALVVLGVIDIIIGVIFFINIATAIFAIHFLFAFWLIIDSIGALVSAGPIKDYSKAQYWLTIVVAIIGLVIGIVLIFNPATSFLTIALLIGIFFTLFGILNIVYAF</sequence>
<keyword evidence="3" id="KW-1185">Reference proteome</keyword>
<keyword evidence="1" id="KW-0472">Membrane</keyword>
<feature type="transmembrane region" description="Helical" evidence="1">
    <location>
        <begin position="72"/>
        <end position="91"/>
    </location>
</feature>
<dbReference type="AlphaFoldDB" id="K9E8U8"/>
<dbReference type="PANTHER" id="PTHR34989:SF1">
    <property type="entry name" value="PROTEIN HDED"/>
    <property type="match status" value="1"/>
</dbReference>
<dbReference type="STRING" id="883081.HMPREF9698_01180"/>
<dbReference type="EMBL" id="AGXA01000025">
    <property type="protein sequence ID" value="EKU93103.1"/>
    <property type="molecule type" value="Genomic_DNA"/>
</dbReference>
<dbReference type="InterPro" id="IPR005325">
    <property type="entry name" value="DUF308_memb"/>
</dbReference>
<feature type="transmembrane region" description="Helical" evidence="1">
    <location>
        <begin position="130"/>
        <end position="149"/>
    </location>
</feature>
<comment type="caution">
    <text evidence="2">The sequence shown here is derived from an EMBL/GenBank/DDBJ whole genome shotgun (WGS) entry which is preliminary data.</text>
</comment>
<feature type="transmembrane region" description="Helical" evidence="1">
    <location>
        <begin position="38"/>
        <end position="60"/>
    </location>
</feature>
<dbReference type="GO" id="GO:0005886">
    <property type="term" value="C:plasma membrane"/>
    <property type="evidence" value="ECO:0007669"/>
    <property type="project" value="TreeGrafter"/>
</dbReference>
<proteinExistence type="predicted"/>
<keyword evidence="1" id="KW-0812">Transmembrane</keyword>
<evidence type="ECO:0008006" key="4">
    <source>
        <dbReference type="Google" id="ProtNLM"/>
    </source>
</evidence>
<feature type="transmembrane region" description="Helical" evidence="1">
    <location>
        <begin position="97"/>
        <end position="118"/>
    </location>
</feature>
<accession>K9E8U8</accession>